<accession>A0A011UQW9</accession>
<evidence type="ECO:0000313" key="1">
    <source>
        <dbReference type="EMBL" id="EXL08616.1"/>
    </source>
</evidence>
<dbReference type="EMBL" id="JENY01000012">
    <property type="protein sequence ID" value="EXL08616.1"/>
    <property type="molecule type" value="Genomic_DNA"/>
</dbReference>
<dbReference type="STRING" id="69279.BG36_03520"/>
<evidence type="ECO:0000313" key="2">
    <source>
        <dbReference type="Proteomes" id="UP000019849"/>
    </source>
</evidence>
<dbReference type="HOGENOM" id="CLU_2327778_0_0_5"/>
<comment type="caution">
    <text evidence="1">The sequence shown here is derived from an EMBL/GenBank/DDBJ whole genome shotgun (WGS) entry which is preliminary data.</text>
</comment>
<dbReference type="AlphaFoldDB" id="A0A011UQW9"/>
<gene>
    <name evidence="1" type="ORF">BG36_03520</name>
</gene>
<dbReference type="Proteomes" id="UP000019849">
    <property type="component" value="Unassembled WGS sequence"/>
</dbReference>
<sequence length="98" mass="10658">MSWATLLPSSTSSLPPRKFGFARRAAPVARSQNRRSVSMKIRMLTSFAGADFSVSANEETERFSEAEAVRMIEAGYAVPVATPKAERAVKTPAPEKRG</sequence>
<organism evidence="1 2">
    <name type="scientific">Aquamicrobium defluvii</name>
    <dbReference type="NCBI Taxonomy" id="69279"/>
    <lineage>
        <taxon>Bacteria</taxon>
        <taxon>Pseudomonadati</taxon>
        <taxon>Pseudomonadota</taxon>
        <taxon>Alphaproteobacteria</taxon>
        <taxon>Hyphomicrobiales</taxon>
        <taxon>Phyllobacteriaceae</taxon>
        <taxon>Aquamicrobium</taxon>
    </lineage>
</organism>
<name>A0A011UQW9_9HYPH</name>
<reference evidence="1 2" key="1">
    <citation type="submission" date="2014-02" db="EMBL/GenBank/DDBJ databases">
        <title>Aquamicrobium defluvii Genome sequencing.</title>
        <authorList>
            <person name="Wang X."/>
        </authorList>
    </citation>
    <scope>NUCLEOTIDE SEQUENCE [LARGE SCALE GENOMIC DNA]</scope>
    <source>
        <strain evidence="1 2">W13Z1</strain>
    </source>
</reference>
<protein>
    <submittedName>
        <fullName evidence="1">Uncharacterized protein</fullName>
    </submittedName>
</protein>
<proteinExistence type="predicted"/>
<dbReference type="PATRIC" id="fig|69279.3.peg.2107"/>
<dbReference type="eggNOG" id="ENOG502ZH7B">
    <property type="taxonomic scope" value="Bacteria"/>
</dbReference>